<dbReference type="InterPro" id="IPR039683">
    <property type="entry name" value="Lsm12-like"/>
</dbReference>
<dbReference type="Pfam" id="PF09793">
    <property type="entry name" value="AD"/>
    <property type="match status" value="1"/>
</dbReference>
<dbReference type="InterPro" id="IPR047574">
    <property type="entry name" value="AD"/>
</dbReference>
<dbReference type="InterPro" id="IPR016521">
    <property type="entry name" value="RNA-processing_Lsm12"/>
</dbReference>
<dbReference type="PhylomeDB" id="A0A061BE49"/>
<evidence type="ECO:0000259" key="1">
    <source>
        <dbReference type="PROSITE" id="PS52001"/>
    </source>
</evidence>
<dbReference type="PIRSF" id="PIRSF007783">
    <property type="entry name" value="UCP007783_YHR121w"/>
    <property type="match status" value="1"/>
</dbReference>
<proteinExistence type="predicted"/>
<evidence type="ECO:0000313" key="2">
    <source>
        <dbReference type="EMBL" id="CDR46160.1"/>
    </source>
</evidence>
<sequence length="186" mass="20539">MEALDALRNVVGMTVKVTTVLGQESTGSIYAYTTTPGSLVLQIPTTTALGNTYNYKFLRTSQVKHLEIVSTTTDVSTIAQIAPVDTQLIPQIIKKNTENVELGRKTRNVKASKEGQAVFNAVYKTMPNVTWKGNNITVLDEVTIFPPYRVDNIQSDKEDDGESAMRLVKKIVDGVWIKMESERKGG</sequence>
<dbReference type="VEuPathDB" id="FungiDB:BON22_1946"/>
<dbReference type="OrthoDB" id="1057137at2759"/>
<dbReference type="PROSITE" id="PS52001">
    <property type="entry name" value="AD"/>
    <property type="match status" value="1"/>
</dbReference>
<dbReference type="PANTHER" id="PTHR13542">
    <property type="entry name" value="LSM12 HOMOLOG"/>
    <property type="match status" value="1"/>
</dbReference>
<dbReference type="EMBL" id="LK052907">
    <property type="protein sequence ID" value="CDR46160.1"/>
    <property type="molecule type" value="Genomic_DNA"/>
</dbReference>
<dbReference type="SMART" id="SM00995">
    <property type="entry name" value="AD"/>
    <property type="match status" value="1"/>
</dbReference>
<dbReference type="InterPro" id="IPR019181">
    <property type="entry name" value="LSM12_ABD"/>
</dbReference>
<protein>
    <submittedName>
        <fullName evidence="2">CYFA0S22e00716g1_1</fullName>
    </submittedName>
</protein>
<reference evidence="2" key="1">
    <citation type="journal article" date="2014" name="Genome Announc.">
        <title>Genome sequence of the yeast Cyberlindnera fabianii (Hansenula fabianii).</title>
        <authorList>
            <person name="Freel K.C."/>
            <person name="Sarilar V."/>
            <person name="Neuveglise C."/>
            <person name="Devillers H."/>
            <person name="Friedrich A."/>
            <person name="Schacherer J."/>
        </authorList>
    </citation>
    <scope>NUCLEOTIDE SEQUENCE</scope>
    <source>
        <strain evidence="2">YJS4271</strain>
    </source>
</reference>
<organism evidence="2">
    <name type="scientific">Cyberlindnera fabianii</name>
    <name type="common">Yeast</name>
    <name type="synonym">Hansenula fabianii</name>
    <dbReference type="NCBI Taxonomy" id="36022"/>
    <lineage>
        <taxon>Eukaryota</taxon>
        <taxon>Fungi</taxon>
        <taxon>Dikarya</taxon>
        <taxon>Ascomycota</taxon>
        <taxon>Saccharomycotina</taxon>
        <taxon>Saccharomycetes</taxon>
        <taxon>Phaffomycetales</taxon>
        <taxon>Phaffomycetaceae</taxon>
        <taxon>Cyberlindnera</taxon>
    </lineage>
</organism>
<name>A0A061BE49_CYBFA</name>
<feature type="domain" description="AD" evidence="1">
    <location>
        <begin position="82"/>
        <end position="180"/>
    </location>
</feature>
<gene>
    <name evidence="2" type="ORF">CYFA0S_22e00716g</name>
</gene>
<accession>A0A061BE49</accession>
<dbReference type="AlphaFoldDB" id="A0A061BE49"/>